<reference evidence="3 4" key="1">
    <citation type="submission" date="2023-04" db="EMBL/GenBank/DDBJ databases">
        <title>Jannaschia ovalis sp. nov., a marine bacterium isolated from sea tidal flat.</title>
        <authorList>
            <person name="Kwon D.Y."/>
            <person name="Kim J.-J."/>
        </authorList>
    </citation>
    <scope>NUCLEOTIDE SEQUENCE [LARGE SCALE GENOMIC DNA]</scope>
    <source>
        <strain evidence="3 4">GRR-S6-38</strain>
    </source>
</reference>
<keyword evidence="2" id="KW-1133">Transmembrane helix</keyword>
<evidence type="ECO:0000256" key="1">
    <source>
        <dbReference type="SAM" id="Coils"/>
    </source>
</evidence>
<feature type="coiled-coil region" evidence="1">
    <location>
        <begin position="91"/>
        <end position="118"/>
    </location>
</feature>
<evidence type="ECO:0000313" key="4">
    <source>
        <dbReference type="Proteomes" id="UP001243420"/>
    </source>
</evidence>
<dbReference type="RefSeq" id="WP_279965482.1">
    <property type="nucleotide sequence ID" value="NZ_CP122537.1"/>
</dbReference>
<keyword evidence="4" id="KW-1185">Reference proteome</keyword>
<dbReference type="EMBL" id="CP122537">
    <property type="protein sequence ID" value="WGH78731.1"/>
    <property type="molecule type" value="Genomic_DNA"/>
</dbReference>
<gene>
    <name evidence="3" type="ORF">P8627_00265</name>
</gene>
<organism evidence="3 4">
    <name type="scientific">Jannaschia ovalis</name>
    <dbReference type="NCBI Taxonomy" id="3038773"/>
    <lineage>
        <taxon>Bacteria</taxon>
        <taxon>Pseudomonadati</taxon>
        <taxon>Pseudomonadota</taxon>
        <taxon>Alphaproteobacteria</taxon>
        <taxon>Rhodobacterales</taxon>
        <taxon>Roseobacteraceae</taxon>
        <taxon>Jannaschia</taxon>
    </lineage>
</organism>
<keyword evidence="2" id="KW-0812">Transmembrane</keyword>
<feature type="transmembrane region" description="Helical" evidence="2">
    <location>
        <begin position="73"/>
        <end position="93"/>
    </location>
</feature>
<accession>A0ABY8LBL6</accession>
<protein>
    <recommendedName>
        <fullName evidence="5">Histidine kinase</fullName>
    </recommendedName>
</protein>
<keyword evidence="2" id="KW-0472">Membrane</keyword>
<dbReference type="Proteomes" id="UP001243420">
    <property type="component" value="Chromosome"/>
</dbReference>
<name>A0ABY8LBL6_9RHOB</name>
<proteinExistence type="predicted"/>
<keyword evidence="1" id="KW-0175">Coiled coil</keyword>
<evidence type="ECO:0008006" key="5">
    <source>
        <dbReference type="Google" id="ProtNLM"/>
    </source>
</evidence>
<feature type="transmembrane region" description="Helical" evidence="2">
    <location>
        <begin position="6"/>
        <end position="26"/>
    </location>
</feature>
<evidence type="ECO:0000256" key="2">
    <source>
        <dbReference type="SAM" id="Phobius"/>
    </source>
</evidence>
<feature type="transmembrane region" description="Helical" evidence="2">
    <location>
        <begin position="33"/>
        <end position="53"/>
    </location>
</feature>
<sequence>MVILYGSSWFLSGQVGFGAATIHPMVIICTVMAAYYGVAVGLTALALALVPLVGFDLHARGIDEPFQSYSLEVLFWPALSGVAVLVLGSFRDLRENQLADARRKIEQLRLEVESVLDVSDAALAALKQNEAQIAMRQEISPLYVLKALERLTHGTRSDFEKNLSQLLRLVAPDAEYALLASDGAVVSSSAAISEATLASMRSLVPGAAEDVMTLDPADGDEAKGTIVAACRVSDRSGLVIGVATARPAAAEDLADYLPEIARAIDAQAPKLVPAGRRRRRPRAVA</sequence>
<evidence type="ECO:0000313" key="3">
    <source>
        <dbReference type="EMBL" id="WGH78731.1"/>
    </source>
</evidence>